<gene>
    <name evidence="2" type="ORF">JIV24_12995</name>
</gene>
<comment type="caution">
    <text evidence="2">The sequence shown here is derived from an EMBL/GenBank/DDBJ whole genome shotgun (WGS) entry which is preliminary data.</text>
</comment>
<keyword evidence="1" id="KW-0812">Transmembrane</keyword>
<keyword evidence="1" id="KW-0472">Membrane</keyword>
<dbReference type="EMBL" id="JAENRR010000030">
    <property type="protein sequence ID" value="MBK3518254.1"/>
    <property type="molecule type" value="Genomic_DNA"/>
</dbReference>
<proteinExistence type="predicted"/>
<dbReference type="Proteomes" id="UP000605676">
    <property type="component" value="Unassembled WGS sequence"/>
</dbReference>
<evidence type="ECO:0000256" key="1">
    <source>
        <dbReference type="SAM" id="Phobius"/>
    </source>
</evidence>
<evidence type="ECO:0000313" key="2">
    <source>
        <dbReference type="EMBL" id="MBK3518254.1"/>
    </source>
</evidence>
<organism evidence="2 3">
    <name type="scientific">Carboxylicivirga marina</name>
    <dbReference type="NCBI Taxonomy" id="2800988"/>
    <lineage>
        <taxon>Bacteria</taxon>
        <taxon>Pseudomonadati</taxon>
        <taxon>Bacteroidota</taxon>
        <taxon>Bacteroidia</taxon>
        <taxon>Marinilabiliales</taxon>
        <taxon>Marinilabiliaceae</taxon>
        <taxon>Carboxylicivirga</taxon>
    </lineage>
</organism>
<keyword evidence="3" id="KW-1185">Reference proteome</keyword>
<dbReference type="RefSeq" id="WP_200465481.1">
    <property type="nucleotide sequence ID" value="NZ_JAENRR010000030.1"/>
</dbReference>
<protein>
    <submittedName>
        <fullName evidence="2">DUF4133 domain-containing protein</fullName>
    </submittedName>
</protein>
<feature type="transmembrane region" description="Helical" evidence="1">
    <location>
        <begin position="21"/>
        <end position="44"/>
    </location>
</feature>
<feature type="transmembrane region" description="Helical" evidence="1">
    <location>
        <begin position="50"/>
        <end position="67"/>
    </location>
</feature>
<accession>A0ABS1HM68</accession>
<sequence>MKGKQLYRISKVDTRIYVKGFSGVLVYKALYAILSALGGFVLLYLLTSPYIAILVIVPILLMVLYRLNWIQQTLGPDGYRKRQSANKLPDFITIKQAVNTLIQHNQ</sequence>
<evidence type="ECO:0000313" key="3">
    <source>
        <dbReference type="Proteomes" id="UP000605676"/>
    </source>
</evidence>
<reference evidence="2 3" key="1">
    <citation type="submission" date="2021-01" db="EMBL/GenBank/DDBJ databases">
        <title>Carboxyliciviraga sp.nov., isolated from coastal sediments.</title>
        <authorList>
            <person name="Lu D."/>
            <person name="Zhang T."/>
        </authorList>
    </citation>
    <scope>NUCLEOTIDE SEQUENCE [LARGE SCALE GENOMIC DNA]</scope>
    <source>
        <strain evidence="2 3">N1Y132</strain>
    </source>
</reference>
<keyword evidence="1" id="KW-1133">Transmembrane helix</keyword>
<name>A0ABS1HM68_9BACT</name>